<evidence type="ECO:0000313" key="8">
    <source>
        <dbReference type="EMBL" id="CCH60009.1"/>
    </source>
</evidence>
<dbReference type="Gene3D" id="6.10.250.3440">
    <property type="match status" value="1"/>
</dbReference>
<dbReference type="OMA" id="DYAYKAP"/>
<dbReference type="InParanoid" id="I2H0V7"/>
<keyword evidence="3" id="KW-0809">Transit peptide</keyword>
<dbReference type="Proteomes" id="UP000002866">
    <property type="component" value="Chromosome 3"/>
</dbReference>
<dbReference type="PANTHER" id="PTHR39150">
    <property type="entry name" value="54S RIBOSOMAL PROTEIN L28, MITOCHONDRIAL"/>
    <property type="match status" value="1"/>
</dbReference>
<accession>I2H0V7</accession>
<dbReference type="GO" id="GO:0005762">
    <property type="term" value="C:mitochondrial large ribosomal subunit"/>
    <property type="evidence" value="ECO:0007669"/>
    <property type="project" value="EnsemblFungi"/>
</dbReference>
<evidence type="ECO:0000256" key="7">
    <source>
        <dbReference type="ARBA" id="ARBA00035192"/>
    </source>
</evidence>
<evidence type="ECO:0000256" key="5">
    <source>
        <dbReference type="ARBA" id="ARBA00023128"/>
    </source>
</evidence>
<evidence type="ECO:0000256" key="2">
    <source>
        <dbReference type="ARBA" id="ARBA00009360"/>
    </source>
</evidence>
<keyword evidence="9" id="KW-1185">Reference proteome</keyword>
<name>I2H0V7_HENB6</name>
<protein>
    <recommendedName>
        <fullName evidence="7">Large ribosomal subunit protein mL40</fullName>
    </recommendedName>
</protein>
<dbReference type="PANTHER" id="PTHR39150:SF1">
    <property type="entry name" value="LARGE RIBOSOMAL SUBUNIT PROTEIN ML40"/>
    <property type="match status" value="1"/>
</dbReference>
<dbReference type="HOGENOM" id="CLU_126124_0_0_1"/>
<dbReference type="EMBL" id="HE806318">
    <property type="protein sequence ID" value="CCH60009.1"/>
    <property type="molecule type" value="Genomic_DNA"/>
</dbReference>
<dbReference type="OrthoDB" id="2098203at2759"/>
<evidence type="ECO:0000256" key="1">
    <source>
        <dbReference type="ARBA" id="ARBA00004173"/>
    </source>
</evidence>
<gene>
    <name evidence="8" type="primary">TBLA0C01960</name>
    <name evidence="8" type="ORF">TBLA_0C01960</name>
</gene>
<dbReference type="STRING" id="1071380.I2H0V7"/>
<dbReference type="FunCoup" id="I2H0V7">
    <property type="interactions" value="299"/>
</dbReference>
<dbReference type="GO" id="GO:0003735">
    <property type="term" value="F:structural constituent of ribosome"/>
    <property type="evidence" value="ECO:0007669"/>
    <property type="project" value="EnsemblFungi"/>
</dbReference>
<dbReference type="KEGG" id="tbl:TBLA_0C01960"/>
<sequence>MSKVFVRFKRTQPATAAILHAQKMATQLSVITASRKAPRLLKLRPEDLIRHQTVTKAWSLFQAEERAEQEAQLRNQYQSTLDAVELLQKISPRLYKSVTTPDNNITVFPRGGLRTPTEYPPTIVWRYQIKPN</sequence>
<organism evidence="8 9">
    <name type="scientific">Henningerozyma blattae (strain ATCC 34711 / CBS 6284 / DSM 70876 / NBRC 10599 / NRRL Y-10934 / UCD 77-7)</name>
    <name type="common">Yeast</name>
    <name type="synonym">Tetrapisispora blattae</name>
    <dbReference type="NCBI Taxonomy" id="1071380"/>
    <lineage>
        <taxon>Eukaryota</taxon>
        <taxon>Fungi</taxon>
        <taxon>Dikarya</taxon>
        <taxon>Ascomycota</taxon>
        <taxon>Saccharomycotina</taxon>
        <taxon>Saccharomycetes</taxon>
        <taxon>Saccharomycetales</taxon>
        <taxon>Saccharomycetaceae</taxon>
        <taxon>Henningerozyma</taxon>
    </lineage>
</organism>
<reference evidence="8 9" key="1">
    <citation type="journal article" date="2011" name="Proc. Natl. Acad. Sci. U.S.A.">
        <title>Evolutionary erosion of yeast sex chromosomes by mating-type switching accidents.</title>
        <authorList>
            <person name="Gordon J.L."/>
            <person name="Armisen D."/>
            <person name="Proux-Wera E."/>
            <person name="Oheigeartaigh S.S."/>
            <person name="Byrne K.P."/>
            <person name="Wolfe K.H."/>
        </authorList>
    </citation>
    <scope>NUCLEOTIDE SEQUENCE [LARGE SCALE GENOMIC DNA]</scope>
    <source>
        <strain evidence="9">ATCC 34711 / CBS 6284 / DSM 70876 / NBRC 10599 / NRRL Y-10934 / UCD 77-7</strain>
    </source>
</reference>
<dbReference type="InterPro" id="IPR019192">
    <property type="entry name" value="Ribosomal_mL40"/>
</dbReference>
<dbReference type="InterPro" id="IPR042831">
    <property type="entry name" value="Ribosomal_mL40_fung"/>
</dbReference>
<dbReference type="AlphaFoldDB" id="I2H0V7"/>
<keyword evidence="6" id="KW-0687">Ribonucleoprotein</keyword>
<dbReference type="GO" id="GO:0032543">
    <property type="term" value="P:mitochondrial translation"/>
    <property type="evidence" value="ECO:0007669"/>
    <property type="project" value="InterPro"/>
</dbReference>
<comment type="subcellular location">
    <subcellularLocation>
        <location evidence="1">Mitochondrion</location>
    </subcellularLocation>
</comment>
<dbReference type="GeneID" id="14494989"/>
<keyword evidence="4" id="KW-0689">Ribosomal protein</keyword>
<evidence type="ECO:0000313" key="9">
    <source>
        <dbReference type="Proteomes" id="UP000002866"/>
    </source>
</evidence>
<evidence type="ECO:0000256" key="6">
    <source>
        <dbReference type="ARBA" id="ARBA00023274"/>
    </source>
</evidence>
<dbReference type="RefSeq" id="XP_004179528.1">
    <property type="nucleotide sequence ID" value="XM_004179480.1"/>
</dbReference>
<dbReference type="eggNOG" id="KOG4778">
    <property type="taxonomic scope" value="Eukaryota"/>
</dbReference>
<dbReference type="Pfam" id="PF09812">
    <property type="entry name" value="MRP-L28"/>
    <property type="match status" value="1"/>
</dbReference>
<comment type="similarity">
    <text evidence="2">Belongs to the mitochondrion-specific ribosomal protein mL40 family.</text>
</comment>
<keyword evidence="5" id="KW-0496">Mitochondrion</keyword>
<evidence type="ECO:0000256" key="4">
    <source>
        <dbReference type="ARBA" id="ARBA00022980"/>
    </source>
</evidence>
<dbReference type="FunFam" id="6.10.250.3440:FF:000001">
    <property type="entry name" value="Mitochondrial ribosomal protein L40"/>
    <property type="match status" value="1"/>
</dbReference>
<evidence type="ECO:0000256" key="3">
    <source>
        <dbReference type="ARBA" id="ARBA00022946"/>
    </source>
</evidence>
<proteinExistence type="inferred from homology"/>